<reference evidence="1" key="1">
    <citation type="submission" date="2021-02" db="EMBL/GenBank/DDBJ databases">
        <authorList>
            <person name="Nowell W R."/>
        </authorList>
    </citation>
    <scope>NUCLEOTIDE SEQUENCE</scope>
</reference>
<comment type="caution">
    <text evidence="1">The sequence shown here is derived from an EMBL/GenBank/DDBJ whole genome shotgun (WGS) entry which is preliminary data.</text>
</comment>
<accession>A0A8S3CMT2</accession>
<evidence type="ECO:0000313" key="1">
    <source>
        <dbReference type="EMBL" id="CAF4929178.1"/>
    </source>
</evidence>
<proteinExistence type="predicted"/>
<evidence type="ECO:0000313" key="2">
    <source>
        <dbReference type="Proteomes" id="UP000676336"/>
    </source>
</evidence>
<dbReference type="EMBL" id="CAJOBI010181776">
    <property type="protein sequence ID" value="CAF4929178.1"/>
    <property type="molecule type" value="Genomic_DNA"/>
</dbReference>
<dbReference type="Proteomes" id="UP000676336">
    <property type="component" value="Unassembled WGS sequence"/>
</dbReference>
<organism evidence="1 2">
    <name type="scientific">Rotaria magnacalcarata</name>
    <dbReference type="NCBI Taxonomy" id="392030"/>
    <lineage>
        <taxon>Eukaryota</taxon>
        <taxon>Metazoa</taxon>
        <taxon>Spiralia</taxon>
        <taxon>Gnathifera</taxon>
        <taxon>Rotifera</taxon>
        <taxon>Eurotatoria</taxon>
        <taxon>Bdelloidea</taxon>
        <taxon>Philodinida</taxon>
        <taxon>Philodinidae</taxon>
        <taxon>Rotaria</taxon>
    </lineage>
</organism>
<gene>
    <name evidence="1" type="ORF">SMN809_LOCUS53103</name>
</gene>
<protein>
    <submittedName>
        <fullName evidence="1">Uncharacterized protein</fullName>
    </submittedName>
</protein>
<dbReference type="AlphaFoldDB" id="A0A8S3CMT2"/>
<sequence length="454" mass="52213">MIFHFNSNRICAKQDLATAPIQSYLQKLLEEVRLTDEFKLTEEQLIQIAIEENISLADVGHIGVSETNLKLNENQVQCLTNQIDLINSVSSTLELPQEKELSWLVLHLNQLIELCHQQRINIDKLLDNDMDSKNSSLIDVSKIKFTISPLQIVHLVNQYNFNIRKLIVMEQNLKNQSQQTQRFRLNSLQLAYLFAHRRIVNNHDTVGFSISQLIGIYMLLHKSNENDQLSVFSLNYQQIRQLALIQDMPMEHFHSLSGSKEPFQLTHNQLIHIAIENKILLKEIISVTNNQKSKILDLKQLCAVISQHSQSSMMQESFDHIQQSVFLNVEQIFSLVKFSNIDLNQLTTCTTEYTDRTEFCFKPEQLATLWDMSISIDAFERGTSLSPFILSDEQFSSLLGSVTTFDLAKKFKLTSVSPSIQTNESIDNKEVLTDRRKLRSSTLADQLAAMQKRL</sequence>
<feature type="non-terminal residue" evidence="1">
    <location>
        <position position="1"/>
    </location>
</feature>
<name>A0A8S3CMT2_9BILA</name>